<name>F0ZK59_DICPU</name>
<dbReference type="OrthoDB" id="19321at2759"/>
<gene>
    <name evidence="2" type="ORF">DICPUDRAFT_97832</name>
</gene>
<dbReference type="RefSeq" id="XP_003287808.1">
    <property type="nucleotide sequence ID" value="XM_003287760.1"/>
</dbReference>
<feature type="domain" description="Sacsin/Nov" evidence="1">
    <location>
        <begin position="11"/>
        <end position="232"/>
    </location>
</feature>
<dbReference type="PANTHER" id="PTHR15600">
    <property type="entry name" value="SACSIN"/>
    <property type="match status" value="1"/>
</dbReference>
<dbReference type="STRING" id="5786.F0ZK59"/>
<dbReference type="GO" id="GO:0030544">
    <property type="term" value="F:Hsp70 protein binding"/>
    <property type="evidence" value="ECO:0000318"/>
    <property type="project" value="GO_Central"/>
</dbReference>
<dbReference type="VEuPathDB" id="AmoebaDB:DICPUDRAFT_97832"/>
<protein>
    <recommendedName>
        <fullName evidence="1">Sacsin/Nov domain-containing protein</fullName>
    </recommendedName>
</protein>
<dbReference type="Pfam" id="PF25794">
    <property type="entry name" value="SACS"/>
    <property type="match status" value="2"/>
</dbReference>
<organism evidence="2 3">
    <name type="scientific">Dictyostelium purpureum</name>
    <name type="common">Slime mold</name>
    <dbReference type="NCBI Taxonomy" id="5786"/>
    <lineage>
        <taxon>Eukaryota</taxon>
        <taxon>Amoebozoa</taxon>
        <taxon>Evosea</taxon>
        <taxon>Eumycetozoa</taxon>
        <taxon>Dictyostelia</taxon>
        <taxon>Dictyosteliales</taxon>
        <taxon>Dictyosteliaceae</taxon>
        <taxon>Dictyostelium</taxon>
    </lineage>
</organism>
<proteinExistence type="predicted"/>
<dbReference type="Gene3D" id="3.30.565.10">
    <property type="entry name" value="Histidine kinase-like ATPase, C-terminal domain"/>
    <property type="match status" value="2"/>
</dbReference>
<reference evidence="3" key="1">
    <citation type="journal article" date="2011" name="Genome Biol.">
        <title>Comparative genomics of the social amoebae Dictyostelium discoideum and Dictyostelium purpureum.</title>
        <authorList>
            <consortium name="US DOE Joint Genome Institute (JGI-PGF)"/>
            <person name="Sucgang R."/>
            <person name="Kuo A."/>
            <person name="Tian X."/>
            <person name="Salerno W."/>
            <person name="Parikh A."/>
            <person name="Feasley C.L."/>
            <person name="Dalin E."/>
            <person name="Tu H."/>
            <person name="Huang E."/>
            <person name="Barry K."/>
            <person name="Lindquist E."/>
            <person name="Shapiro H."/>
            <person name="Bruce D."/>
            <person name="Schmutz J."/>
            <person name="Salamov A."/>
            <person name="Fey P."/>
            <person name="Gaudet P."/>
            <person name="Anjard C."/>
            <person name="Babu M.M."/>
            <person name="Basu S."/>
            <person name="Bushmanova Y."/>
            <person name="van der Wel H."/>
            <person name="Katoh-Kurasawa M."/>
            <person name="Dinh C."/>
            <person name="Coutinho P.M."/>
            <person name="Saito T."/>
            <person name="Elias M."/>
            <person name="Schaap P."/>
            <person name="Kay R.R."/>
            <person name="Henrissat B."/>
            <person name="Eichinger L."/>
            <person name="Rivero F."/>
            <person name="Putnam N.H."/>
            <person name="West C.M."/>
            <person name="Loomis W.F."/>
            <person name="Chisholm R.L."/>
            <person name="Shaulsky G."/>
            <person name="Strassmann J.E."/>
            <person name="Queller D.C."/>
            <person name="Kuspa A."/>
            <person name="Grigoriev I.V."/>
        </authorList>
    </citation>
    <scope>NUCLEOTIDE SEQUENCE [LARGE SCALE GENOMIC DNA]</scope>
    <source>
        <strain evidence="3">QSDP1</strain>
    </source>
</reference>
<dbReference type="GeneID" id="10500998"/>
<accession>F0ZK59</accession>
<dbReference type="InterPro" id="IPR058210">
    <property type="entry name" value="SACS/Nov_dom"/>
</dbReference>
<dbReference type="KEGG" id="dpp:DICPUDRAFT_97832"/>
<evidence type="ECO:0000313" key="3">
    <source>
        <dbReference type="Proteomes" id="UP000001064"/>
    </source>
</evidence>
<dbReference type="InParanoid" id="F0ZK59"/>
<dbReference type="NCBIfam" id="NF047352">
    <property type="entry name" value="P_loop_sacsin"/>
    <property type="match status" value="2"/>
</dbReference>
<evidence type="ECO:0000313" key="2">
    <source>
        <dbReference type="EMBL" id="EGC35675.1"/>
    </source>
</evidence>
<dbReference type="Proteomes" id="UP000001064">
    <property type="component" value="Unassembled WGS sequence"/>
</dbReference>
<dbReference type="InterPro" id="IPR036890">
    <property type="entry name" value="HATPase_C_sf"/>
</dbReference>
<dbReference type="InterPro" id="IPR052972">
    <property type="entry name" value="Sacsin_chaperone_reg"/>
</dbReference>
<dbReference type="PANTHER" id="PTHR15600:SF42">
    <property type="entry name" value="SACSIN"/>
    <property type="match status" value="1"/>
</dbReference>
<keyword evidence="3" id="KW-1185">Reference proteome</keyword>
<evidence type="ECO:0000259" key="1">
    <source>
        <dbReference type="Pfam" id="PF25794"/>
    </source>
</evidence>
<feature type="domain" description="Sacsin/Nov" evidence="1">
    <location>
        <begin position="1318"/>
        <end position="1557"/>
    </location>
</feature>
<sequence>MVIKQRNQKLDIITGIRNNLAKYQESKIFREIVQNAEDAGANEVIIKLDLNTYGSEKLFFKEDDEFYNNLKDLQGPSIIIYNNGVFKDSDWEGIEYIGEGSKKKDMLSIGNFGLGFNSTYHITDCPQIISGKKLWFLDPHKLIKEGIECADFTAENYEEYEDQFKPFEQFGCTMKSYFEGTIIRLPLRLRGNKIKEKPLSIGDCKKILEEFYNEMLEIPIFLKVISSITLETGSNFIFKVRVKNHDQVQNERKKVSENLKTIVNNEMIDKTDNYEFNTIISKKNQNDFKSIYQLEMETSLNNNGEIKTNEISFIVSQGILVSNELNSLVIDSEIKLVSYGGVAIPITNNNGTIEVYDKEFQGKPFCFLPIGNQKISSKAHVFGYYILSDARSEIQYTSQSNLVYTQEYKINKWNHFISESVVPFFYKEALNYMTKFNIDLVSYFPYHCLVNKSSNSSAEIDFSTNTMKHVMEGNYFLNYFNRTGSQYNSYNGSVIVEENTKSFVLDYLRESNYQTILLNNLFISYLKNNGFNTSCIISPKLLCSLLSKNQLTEYSEDILDYICSCDLVVTNGFLNNLQILPINHSNIRKLDSLQEKKPIYFSKYDFIIVSNNIYQLLNNIGANLDYILDISLLSKTFCEKIDLIKKSYHNIKSIDIYSFLNKINMVADRETNYSKEIWEVIRSLYYFNDASINESISKLHIFPYKEGQLSKFGFSNIKYINFNHPRVFPKSNSIFSENNRIIFEKLKIIFVENENCIVQMFLSNYCHSKSFIDKLYLEIGKHDSFEQILLPEEISSLRKYLYNLANQNGFTKWSNTNKNLFFSMPIHECIGNSNKKFTFISNQSTCIKFSDIRDYEINGKEVVLINSNEYDGIPLPTNSIYKNDFLVYLNYLLPNLQYFSEEKSIQVIKTFGNKYLYRSSYGTYNNSGVIYTPESDVIYSNELYKSNWILTSSSRYINLKNVYHLSKKDIEIYEIIKPELVIHKEIYFISDILLKLQLINDITFSQTIDSIIEFLQSNSCDQKLFDLLIKYFNQIDPFKANGMLDKIKNINFIPSSIVETYPGFEPNTPTISLSEVTILEHKDIKFSIKYPIKFENKSNIYNYLKDDSQSVFDHWYTLLIKKPFPKDLNLDIVFKSIYKFVSKIKELSPQQEQVLKQIKEYGILWHIDQFINIEKLYYKGENVVFSPFYYKVDQLAFPIFKEIIKENLYLEDYYNIISEIQKQEINQDLIQMYCYCLRLISNFNSEDINKDRIKLLPTIENQLIEFDKVVFSETAIPESMDYHQLNKLIDLLTVEKLKISKLSQIIQEEVACSFGQNEELVPRLQGLIKDYGVQSFFNEMIQNASDANASEVKIFMDQNSYKSEYIKKEDVPDIENYLSNSLVIYNNSIFTDQDIENVQRISSSYKKQDESKIGFNGLGINSAYNFSNVITILSGKYLMILDPLVSHIPESIKKATGAKLEIKKHFNVKKDYFKPFLIYKKLFNIDFDQGEFKGTIIRLPLKKNLYKHRSIKNVEFNTQSILELFSNFNQNKPHNCMLFTKINEIEIGFLTNKYESLYKTTKLSVKSLIQRETHKLLDCIPMDITEHTYEVINKTQKETKIFIIGSTTVFENNEEFLNNLPKDNKIRKFLTMYTEEKRKPYGGIAFEISDVNGSYIKQKSKSFCYLPFEDIDLPIHVNGFFSMTTARDILEKERAMNYQMNEDPLEKVVSKTTQSLESFSIYWNNLLIEELITPIFIKTLLLYKEDYILGREYPDKNTYMKLTKKYYEIFPKNQTYSSTIFQKFIHKFYQISIEHQFDYFIPHPNYCSRKSPIKFLLLIDSDQKLSMSTLKCFSNYGDIYFIPEELCEQLKLEQNIMEPQLLSKIIQNKTLDKDILNNNTSLIEIIEYLGPELSNGCQLLKLNNGTFDFVNRKTTLKFNQEYYNLVKDNVKISKDELFLDKEFSEMAFDNKTNPTSCPGVTKLKPIEFFFEIIFPNYESFTLEENISILNFLKKSFFKNDKFTQKLEEDQYDKFKKYKLIPCNFKDIPQLRSISELYSFQFKGIFDLPFPLNCFNSKEWNSVFENFGIKNYLDKESIEREFKRLSKDFYLKNSNDSQSEKKLVERSKMLWTLLKSNIDLIESYNEICDNIKELNIIPTSSLNLIDAKPNPPLLGRIKKCFFNQKYKNLLFTIKYQCSEPIDIPDNDNYIQITNEMVFKNLFKILQGQNNWRNNNHIFDNRLFNLLKENCQYLENQLIRGYQIKNINEYQIERLPIQNSNLSIEFENIIFENNFELEPFFKPLPNFYSTFHNLFTLLGVKTINNKQTIVNRLEQFLHHDITNEIQSFKKILGILSPLYDQTDKTVPILTNINFLKPLSEVFYIDNQMIFDRINIAGRLWVASEIYNNFDAWGIPKLSTLVNEEINKETSKFNQNFESSEFNIFNSGFLTDPELVSLISNHPNKMKLQNITINFGSIILKTILKTDNSNISNNKKTKYFYDPGTNILYIDEANNQLYSILEEIYRIQKNSLCSIFNRILAEGNKDETKKKNETFEKILKTNILNVSEKDKKKINQKSLLFFQIALKKNQIATKMYQSQDYDEVFKYCNKSISFSVKSILEYQDIPYSSISKTNRLKGLTNSLNSLRELTLFETDLNQFKTSLCRVSNQVNSSQILDLSNNYLKEAEKIINN</sequence>
<dbReference type="EMBL" id="GL871052">
    <property type="protein sequence ID" value="EGC35675.1"/>
    <property type="molecule type" value="Genomic_DNA"/>
</dbReference>
<dbReference type="eggNOG" id="ENOG502QQPY">
    <property type="taxonomic scope" value="Eukaryota"/>
</dbReference>
<dbReference type="OMA" id="WISIAND"/>
<dbReference type="SUPFAM" id="SSF55874">
    <property type="entry name" value="ATPase domain of HSP90 chaperone/DNA topoisomerase II/histidine kinase"/>
    <property type="match status" value="2"/>
</dbReference>